<name>A0A8H6HPJ4_9AGAR</name>
<dbReference type="PANTHER" id="PTHR10039">
    <property type="entry name" value="AMELOGENIN"/>
    <property type="match status" value="1"/>
</dbReference>
<dbReference type="InterPro" id="IPR056884">
    <property type="entry name" value="NPHP3-like_N"/>
</dbReference>
<comment type="caution">
    <text evidence="3">The sequence shown here is derived from an EMBL/GenBank/DDBJ whole genome shotgun (WGS) entry which is preliminary data.</text>
</comment>
<organism evidence="3 4">
    <name type="scientific">Ephemerocybe angulata</name>
    <dbReference type="NCBI Taxonomy" id="980116"/>
    <lineage>
        <taxon>Eukaryota</taxon>
        <taxon>Fungi</taxon>
        <taxon>Dikarya</taxon>
        <taxon>Basidiomycota</taxon>
        <taxon>Agaricomycotina</taxon>
        <taxon>Agaricomycetes</taxon>
        <taxon>Agaricomycetidae</taxon>
        <taxon>Agaricales</taxon>
        <taxon>Agaricineae</taxon>
        <taxon>Psathyrellaceae</taxon>
        <taxon>Ephemerocybe</taxon>
    </lineage>
</organism>
<dbReference type="EMBL" id="JACGCI010000062">
    <property type="protein sequence ID" value="KAF6749543.1"/>
    <property type="molecule type" value="Genomic_DNA"/>
</dbReference>
<gene>
    <name evidence="3" type="ORF">DFP72DRAFT_538735</name>
</gene>
<evidence type="ECO:0000313" key="3">
    <source>
        <dbReference type="EMBL" id="KAF6749543.1"/>
    </source>
</evidence>
<proteinExistence type="predicted"/>
<feature type="domain" description="Nephrocystin 3-like N-terminal" evidence="2">
    <location>
        <begin position="105"/>
        <end position="280"/>
    </location>
</feature>
<accession>A0A8H6HPJ4</accession>
<evidence type="ECO:0000313" key="4">
    <source>
        <dbReference type="Proteomes" id="UP000521943"/>
    </source>
</evidence>
<evidence type="ECO:0000256" key="1">
    <source>
        <dbReference type="ARBA" id="ARBA00022737"/>
    </source>
</evidence>
<reference evidence="3 4" key="1">
    <citation type="submission" date="2020-07" db="EMBL/GenBank/DDBJ databases">
        <title>Comparative genomics of pyrophilous fungi reveals a link between fire events and developmental genes.</title>
        <authorList>
            <consortium name="DOE Joint Genome Institute"/>
            <person name="Steindorff A.S."/>
            <person name="Carver A."/>
            <person name="Calhoun S."/>
            <person name="Stillman K."/>
            <person name="Liu H."/>
            <person name="Lipzen A."/>
            <person name="Pangilinan J."/>
            <person name="Labutti K."/>
            <person name="Bruns T.D."/>
            <person name="Grigoriev I.V."/>
        </authorList>
    </citation>
    <scope>NUCLEOTIDE SEQUENCE [LARGE SCALE GENOMIC DNA]</scope>
    <source>
        <strain evidence="3 4">CBS 144469</strain>
    </source>
</reference>
<protein>
    <recommendedName>
        <fullName evidence="2">Nephrocystin 3-like N-terminal domain-containing protein</fullName>
    </recommendedName>
</protein>
<dbReference type="Pfam" id="PF24883">
    <property type="entry name" value="NPHP3_N"/>
    <property type="match status" value="1"/>
</dbReference>
<dbReference type="InterPro" id="IPR027417">
    <property type="entry name" value="P-loop_NTPase"/>
</dbReference>
<dbReference type="PANTHER" id="PTHR10039:SF17">
    <property type="entry name" value="FUNGAL STAND N-TERMINAL GOODBYE DOMAIN-CONTAINING PROTEIN-RELATED"/>
    <property type="match status" value="1"/>
</dbReference>
<keyword evidence="1" id="KW-0677">Repeat</keyword>
<dbReference type="OrthoDB" id="4760524at2759"/>
<keyword evidence="4" id="KW-1185">Reference proteome</keyword>
<evidence type="ECO:0000259" key="2">
    <source>
        <dbReference type="Pfam" id="PF24883"/>
    </source>
</evidence>
<sequence length="824" mass="91346">MSLRIQRAAMSAVQYRRLTSSFTPRSYSELIMPTSGQEPAHYFSGAHSFSIGQQSNHVGDTHMSFSAPRSPISCVGLQELLDPLQDASHIRNRKLSPPDSNCIPGTRHEFLQDVTRWVDSSLLFRNCHILWIYGCVGCGKSAIAQALADSFAERGRLAASFFFFRGAGGRSRSKKFARTVASQMALAIPSTAPFIEAALKAHIGILANCNLASQFQLLVYSPLKAALGWIKSVVKGPFIIIIDGLDECEDREEISAFIDHMVNFFDKNRNFPLRFIISSRVEEHIRTHLEHTRQVRLLSLADSTTSEDVYSITRAAFTEALKHDRALLSCGDWPTPVELEKLATHIDGSFVFLKTVLNLVFETRKDGSDPRKRLADALEPDHGLDDLYTRTLLRSQHLPHFSDIISTIALLKEPLPISALAALLGIEIFEVLQVLVNLHAIIQVPGDNSFTPVTLFHTSLRDFILDESRSGPLHVTLYHIQRLSQRCFELAVDAENLDPDGSEPAISYALTYCPIHWQAFLDAQTSKERPLEFSLQLLVAQTHPLKSTSAHKFLTILDNVVSMYTAIDHSALAEATRTTPTGAYDLIIALGFPSYRSGAVWAICESLNGMVKERTPSTLKELSKSWQRTRAHISGLPSSYHSYHTLMAVQGSNYLVQATSSSQNGGSSALRTVLGVPRQDRYIFTYMLLGWARHLTLAVQYDPAFPFESLEEPIEMTTTDVLSGFPMGFQGWKNKIVLQAFASNVNSAVLVVQSKLPEGVTIPTGDWGWVPNGIPARPDWGCTKNPVSILELLGGLVQLLHCVEKTCLHVGMSACPLDTFLRSE</sequence>
<dbReference type="AlphaFoldDB" id="A0A8H6HPJ4"/>
<dbReference type="Gene3D" id="3.40.50.300">
    <property type="entry name" value="P-loop containing nucleotide triphosphate hydrolases"/>
    <property type="match status" value="1"/>
</dbReference>
<dbReference type="Proteomes" id="UP000521943">
    <property type="component" value="Unassembled WGS sequence"/>
</dbReference>
<dbReference type="SUPFAM" id="SSF52540">
    <property type="entry name" value="P-loop containing nucleoside triphosphate hydrolases"/>
    <property type="match status" value="1"/>
</dbReference>